<comment type="subcellular location">
    <subcellularLocation>
        <location evidence="1 14">Membrane</location>
        <topology evidence="1 14">Multi-pass membrane protein</topology>
    </subcellularLocation>
</comment>
<keyword evidence="3 14" id="KW-0109">Calcium transport</keyword>
<proteinExistence type="inferred from homology"/>
<protein>
    <recommendedName>
        <fullName evidence="16">Ion transport domain-containing protein</fullName>
    </recommendedName>
</protein>
<dbReference type="Gene3D" id="1.10.287.70">
    <property type="match status" value="1"/>
</dbReference>
<evidence type="ECO:0000256" key="6">
    <source>
        <dbReference type="ARBA" id="ARBA00022837"/>
    </source>
</evidence>
<evidence type="ECO:0000256" key="1">
    <source>
        <dbReference type="ARBA" id="ARBA00004141"/>
    </source>
</evidence>
<gene>
    <name evidence="17" type="primary">Dgri\GH11826</name>
</gene>
<organism evidence="17">
    <name type="scientific">Lepeophtheirus salmonis</name>
    <name type="common">Salmon louse</name>
    <name type="synonym">Caligus salmonis</name>
    <dbReference type="NCBI Taxonomy" id="72036"/>
    <lineage>
        <taxon>Eukaryota</taxon>
        <taxon>Metazoa</taxon>
        <taxon>Ecdysozoa</taxon>
        <taxon>Arthropoda</taxon>
        <taxon>Crustacea</taxon>
        <taxon>Multicrustacea</taxon>
        <taxon>Hexanauplia</taxon>
        <taxon>Copepoda</taxon>
        <taxon>Siphonostomatoida</taxon>
        <taxon>Caligidae</taxon>
        <taxon>Lepeophtheirus</taxon>
    </lineage>
</organism>
<feature type="binding site" evidence="13">
    <location>
        <position position="2"/>
    </location>
    <ligand>
        <name>Ca(2+)</name>
        <dbReference type="ChEBI" id="CHEBI:29108"/>
    </ligand>
</feature>
<dbReference type="InterPro" id="IPR002077">
    <property type="entry name" value="VDCCAlpha1"/>
</dbReference>
<dbReference type="Pfam" id="PF00520">
    <property type="entry name" value="Ion_trans"/>
    <property type="match status" value="1"/>
</dbReference>
<dbReference type="AlphaFoldDB" id="A0A0K2UMV8"/>
<evidence type="ECO:0000256" key="15">
    <source>
        <dbReference type="SAM" id="Phobius"/>
    </source>
</evidence>
<keyword evidence="8 15" id="KW-1133">Transmembrane helix</keyword>
<keyword evidence="10 15" id="KW-0472">Membrane</keyword>
<evidence type="ECO:0000256" key="7">
    <source>
        <dbReference type="ARBA" id="ARBA00022882"/>
    </source>
</evidence>
<keyword evidence="9" id="KW-0406">Ion transport</keyword>
<evidence type="ECO:0000256" key="8">
    <source>
        <dbReference type="ARBA" id="ARBA00022989"/>
    </source>
</evidence>
<dbReference type="EMBL" id="HACA01022232">
    <property type="protein sequence ID" value="CDW39593.1"/>
    <property type="molecule type" value="Transcribed_RNA"/>
</dbReference>
<keyword evidence="12" id="KW-0407">Ion channel</keyword>
<evidence type="ECO:0000313" key="17">
    <source>
        <dbReference type="EMBL" id="CDW39593.1"/>
    </source>
</evidence>
<reference evidence="17" key="1">
    <citation type="submission" date="2014-05" db="EMBL/GenBank/DDBJ databases">
        <authorList>
            <person name="Chronopoulou M."/>
        </authorList>
    </citation>
    <scope>NUCLEOTIDE SEQUENCE</scope>
    <source>
        <tissue evidence="17">Whole organism</tissue>
    </source>
</reference>
<dbReference type="PANTHER" id="PTHR45628:SF7">
    <property type="entry name" value="VOLTAGE-DEPENDENT CALCIUM CHANNEL TYPE A SUBUNIT ALPHA-1"/>
    <property type="match status" value="1"/>
</dbReference>
<evidence type="ECO:0000256" key="4">
    <source>
        <dbReference type="ARBA" id="ARBA00022673"/>
    </source>
</evidence>
<keyword evidence="5 15" id="KW-0812">Transmembrane</keyword>
<dbReference type="GO" id="GO:0045202">
    <property type="term" value="C:synapse"/>
    <property type="evidence" value="ECO:0007669"/>
    <property type="project" value="GOC"/>
</dbReference>
<keyword evidence="6 13" id="KW-0106">Calcium</keyword>
<evidence type="ECO:0000256" key="14">
    <source>
        <dbReference type="RuleBase" id="RU003808"/>
    </source>
</evidence>
<sequence>MEGWTPILYWTNDALGNLFNWIFFIPLIIVGSFFMLNLFLGVLSGEFAKEKERVESRVGFMQLKEQQKLEKELNGMDMQSRGPCSS</sequence>
<evidence type="ECO:0000256" key="13">
    <source>
        <dbReference type="PIRSR" id="PIRSR602077-1"/>
    </source>
</evidence>
<dbReference type="GO" id="GO:0007268">
    <property type="term" value="P:chemical synaptic transmission"/>
    <property type="evidence" value="ECO:0007669"/>
    <property type="project" value="TreeGrafter"/>
</dbReference>
<dbReference type="PRINTS" id="PR00167">
    <property type="entry name" value="CACHANNEL"/>
</dbReference>
<feature type="transmembrane region" description="Helical" evidence="15">
    <location>
        <begin position="20"/>
        <end position="43"/>
    </location>
</feature>
<evidence type="ECO:0000256" key="12">
    <source>
        <dbReference type="ARBA" id="ARBA00023303"/>
    </source>
</evidence>
<evidence type="ECO:0000256" key="10">
    <source>
        <dbReference type="ARBA" id="ARBA00023136"/>
    </source>
</evidence>
<keyword evidence="2" id="KW-0813">Transport</keyword>
<evidence type="ECO:0000256" key="9">
    <source>
        <dbReference type="ARBA" id="ARBA00023065"/>
    </source>
</evidence>
<dbReference type="Gene3D" id="6.10.250.2500">
    <property type="match status" value="1"/>
</dbReference>
<accession>A0A0K2UMV8</accession>
<evidence type="ECO:0000256" key="2">
    <source>
        <dbReference type="ARBA" id="ARBA00022448"/>
    </source>
</evidence>
<comment type="similarity">
    <text evidence="14">Belongs to the calcium channel alpha-1 subunit (TC 1.A.1.11) family.</text>
</comment>
<keyword evidence="13" id="KW-0479">Metal-binding</keyword>
<dbReference type="GO" id="GO:0046872">
    <property type="term" value="F:metal ion binding"/>
    <property type="evidence" value="ECO:0007669"/>
    <property type="project" value="UniProtKB-KW"/>
</dbReference>
<dbReference type="GO" id="GO:0008331">
    <property type="term" value="F:high voltage-gated calcium channel activity"/>
    <property type="evidence" value="ECO:0007669"/>
    <property type="project" value="TreeGrafter"/>
</dbReference>
<evidence type="ECO:0000256" key="3">
    <source>
        <dbReference type="ARBA" id="ARBA00022568"/>
    </source>
</evidence>
<dbReference type="GO" id="GO:0098703">
    <property type="term" value="P:calcium ion import across plasma membrane"/>
    <property type="evidence" value="ECO:0007669"/>
    <property type="project" value="TreeGrafter"/>
</dbReference>
<dbReference type="InterPro" id="IPR050599">
    <property type="entry name" value="VDCC_alpha-1_subunit"/>
</dbReference>
<dbReference type="PANTHER" id="PTHR45628">
    <property type="entry name" value="VOLTAGE-DEPENDENT CALCIUM CHANNEL TYPE A SUBUNIT ALPHA-1"/>
    <property type="match status" value="1"/>
</dbReference>
<feature type="domain" description="Ion transport" evidence="16">
    <location>
        <begin position="1"/>
        <end position="53"/>
    </location>
</feature>
<evidence type="ECO:0000256" key="5">
    <source>
        <dbReference type="ARBA" id="ARBA00022692"/>
    </source>
</evidence>
<dbReference type="InterPro" id="IPR005821">
    <property type="entry name" value="Ion_trans_dom"/>
</dbReference>
<keyword evidence="4 14" id="KW-0107">Calcium channel</keyword>
<keyword evidence="7 14" id="KW-0851">Voltage-gated channel</keyword>
<keyword evidence="11" id="KW-0325">Glycoprotein</keyword>
<evidence type="ECO:0000256" key="11">
    <source>
        <dbReference type="ARBA" id="ARBA00023180"/>
    </source>
</evidence>
<dbReference type="GO" id="GO:0005891">
    <property type="term" value="C:voltage-gated calcium channel complex"/>
    <property type="evidence" value="ECO:0007669"/>
    <property type="project" value="InterPro"/>
</dbReference>
<name>A0A0K2UMV8_LEPSM</name>
<evidence type="ECO:0000259" key="16">
    <source>
        <dbReference type="Pfam" id="PF00520"/>
    </source>
</evidence>